<evidence type="ECO:0000256" key="1">
    <source>
        <dbReference type="ARBA" id="ARBA00009437"/>
    </source>
</evidence>
<keyword evidence="7" id="KW-1185">Reference proteome</keyword>
<dbReference type="InterPro" id="IPR050950">
    <property type="entry name" value="HTH-type_LysR_regulators"/>
</dbReference>
<evidence type="ECO:0000256" key="4">
    <source>
        <dbReference type="ARBA" id="ARBA00023163"/>
    </source>
</evidence>
<dbReference type="InterPro" id="IPR005119">
    <property type="entry name" value="LysR_subst-bd"/>
</dbReference>
<feature type="domain" description="HTH lysR-type" evidence="5">
    <location>
        <begin position="1"/>
        <end position="58"/>
    </location>
</feature>
<dbReference type="InterPro" id="IPR036388">
    <property type="entry name" value="WH-like_DNA-bd_sf"/>
</dbReference>
<sequence length="308" mass="35041">MNLQQLEYVAALDKYRHFAKAADHCNVSQPTLSTMILKLEEELGVKLFDRSRQPIEPTQIGALVITQVKQILYEINSIGKIVEEEKESLTGKLNIAVLPTIAPSLLPRVLPIWKKELAGLEIHVTELQTSRCLAALLSGEIDMAIIASKAETEGLEDDLLFYEEFLGYVSRNEPLFEETVIRTTEVDAHRLWLLDEGHCFRDQLVRFCQMKGLHERQTAYSGGSMEAFMRLVESGQGITFIPELALEQLSHSQKELVRPFAMPRPVREIRLAIRQDYSRRKLRDRLANLLRAAVPTSMHKLQTGQHLA</sequence>
<keyword evidence="2" id="KW-0805">Transcription regulation</keyword>
<dbReference type="FunFam" id="1.10.10.10:FF:000001">
    <property type="entry name" value="LysR family transcriptional regulator"/>
    <property type="match status" value="1"/>
</dbReference>
<comment type="similarity">
    <text evidence="1">Belongs to the LysR transcriptional regulatory family.</text>
</comment>
<dbReference type="GeneID" id="94550889"/>
<dbReference type="EMBL" id="QEKY01000008">
    <property type="protein sequence ID" value="PVZ09923.1"/>
    <property type="molecule type" value="Genomic_DNA"/>
</dbReference>
<dbReference type="InterPro" id="IPR036390">
    <property type="entry name" value="WH_DNA-bd_sf"/>
</dbReference>
<keyword evidence="4" id="KW-0804">Transcription</keyword>
<comment type="caution">
    <text evidence="6">The sequence shown here is derived from an EMBL/GenBank/DDBJ whole genome shotgun (WGS) entry which is preliminary data.</text>
</comment>
<dbReference type="Pfam" id="PF03466">
    <property type="entry name" value="LysR_substrate"/>
    <property type="match status" value="1"/>
</dbReference>
<dbReference type="AlphaFoldDB" id="A0A2U1FCJ3"/>
<dbReference type="Gene3D" id="1.10.10.10">
    <property type="entry name" value="Winged helix-like DNA-binding domain superfamily/Winged helix DNA-binding domain"/>
    <property type="match status" value="1"/>
</dbReference>
<proteinExistence type="inferred from homology"/>
<dbReference type="CDD" id="cd08411">
    <property type="entry name" value="PBP2_OxyR"/>
    <property type="match status" value="1"/>
</dbReference>
<dbReference type="GO" id="GO:0003700">
    <property type="term" value="F:DNA-binding transcription factor activity"/>
    <property type="evidence" value="ECO:0007669"/>
    <property type="project" value="InterPro"/>
</dbReference>
<accession>A0A2U1FCJ3</accession>
<evidence type="ECO:0000256" key="3">
    <source>
        <dbReference type="ARBA" id="ARBA00023125"/>
    </source>
</evidence>
<dbReference type="Gene3D" id="3.40.190.10">
    <property type="entry name" value="Periplasmic binding protein-like II"/>
    <property type="match status" value="2"/>
</dbReference>
<name>A0A2U1FCJ3_9PORP</name>
<evidence type="ECO:0000313" key="7">
    <source>
        <dbReference type="Proteomes" id="UP000245462"/>
    </source>
</evidence>
<dbReference type="RefSeq" id="WP_116679418.1">
    <property type="nucleotide sequence ID" value="NZ_JBGYUN010000039.1"/>
</dbReference>
<evidence type="ECO:0000313" key="6">
    <source>
        <dbReference type="EMBL" id="PVZ09923.1"/>
    </source>
</evidence>
<dbReference type="PANTHER" id="PTHR30419">
    <property type="entry name" value="HTH-TYPE TRANSCRIPTIONAL REGULATOR YBHD"/>
    <property type="match status" value="1"/>
</dbReference>
<organism evidence="6 7">
    <name type="scientific">Porphyromonas loveana</name>
    <dbReference type="NCBI Taxonomy" id="1884669"/>
    <lineage>
        <taxon>Bacteria</taxon>
        <taxon>Pseudomonadati</taxon>
        <taxon>Bacteroidota</taxon>
        <taxon>Bacteroidia</taxon>
        <taxon>Bacteroidales</taxon>
        <taxon>Porphyromonadaceae</taxon>
        <taxon>Porphyromonas</taxon>
    </lineage>
</organism>
<reference evidence="6 7" key="1">
    <citation type="submission" date="2018-04" db="EMBL/GenBank/DDBJ databases">
        <title>Genomic Encyclopedia of Type Strains, Phase IV (KMG-IV): sequencing the most valuable type-strain genomes for metagenomic binning, comparative biology and taxonomic classification.</title>
        <authorList>
            <person name="Goeker M."/>
        </authorList>
    </citation>
    <scope>NUCLEOTIDE SEQUENCE [LARGE SCALE GENOMIC DNA]</scope>
    <source>
        <strain evidence="6 7">DSM 28520</strain>
    </source>
</reference>
<dbReference type="GO" id="GO:0003677">
    <property type="term" value="F:DNA binding"/>
    <property type="evidence" value="ECO:0007669"/>
    <property type="project" value="UniProtKB-KW"/>
</dbReference>
<dbReference type="PROSITE" id="PS50931">
    <property type="entry name" value="HTH_LYSR"/>
    <property type="match status" value="1"/>
</dbReference>
<dbReference type="InterPro" id="IPR000847">
    <property type="entry name" value="LysR_HTH_N"/>
</dbReference>
<gene>
    <name evidence="6" type="ORF">C7382_108114</name>
</gene>
<dbReference type="GO" id="GO:0005829">
    <property type="term" value="C:cytosol"/>
    <property type="evidence" value="ECO:0007669"/>
    <property type="project" value="TreeGrafter"/>
</dbReference>
<dbReference type="Pfam" id="PF00126">
    <property type="entry name" value="HTH_1"/>
    <property type="match status" value="1"/>
</dbReference>
<dbReference type="PRINTS" id="PR00039">
    <property type="entry name" value="HTHLYSR"/>
</dbReference>
<protein>
    <submittedName>
        <fullName evidence="6">LysR family hydrogen peroxide-inducible transcriptional activator</fullName>
    </submittedName>
</protein>
<evidence type="ECO:0000259" key="5">
    <source>
        <dbReference type="PROSITE" id="PS50931"/>
    </source>
</evidence>
<keyword evidence="3" id="KW-0238">DNA-binding</keyword>
<dbReference type="OrthoDB" id="9803735at2"/>
<dbReference type="Proteomes" id="UP000245462">
    <property type="component" value="Unassembled WGS sequence"/>
</dbReference>
<dbReference type="SUPFAM" id="SSF46785">
    <property type="entry name" value="Winged helix' DNA-binding domain"/>
    <property type="match status" value="1"/>
</dbReference>
<dbReference type="SUPFAM" id="SSF53850">
    <property type="entry name" value="Periplasmic binding protein-like II"/>
    <property type="match status" value="1"/>
</dbReference>
<evidence type="ECO:0000256" key="2">
    <source>
        <dbReference type="ARBA" id="ARBA00023015"/>
    </source>
</evidence>
<dbReference type="PANTHER" id="PTHR30419:SF29">
    <property type="entry name" value="LYSR-FAMILY TRANSCRIPTIONAL REGULATOR"/>
    <property type="match status" value="1"/>
</dbReference>